<dbReference type="InterPro" id="IPR027417">
    <property type="entry name" value="P-loop_NTPase"/>
</dbReference>
<dbReference type="Pfam" id="PF01636">
    <property type="entry name" value="APH"/>
    <property type="match status" value="1"/>
</dbReference>
<evidence type="ECO:0000259" key="1">
    <source>
        <dbReference type="Pfam" id="PF01636"/>
    </source>
</evidence>
<dbReference type="STRING" id="91360.SAMN05660330_03005"/>
<reference evidence="2 3" key="1">
    <citation type="submission" date="2016-10" db="EMBL/GenBank/DDBJ databases">
        <authorList>
            <person name="de Groot N.N."/>
        </authorList>
    </citation>
    <scope>NUCLEOTIDE SEQUENCE [LARGE SCALE GENOMIC DNA]</scope>
    <source>
        <strain evidence="2 3">DSM 12130</strain>
    </source>
</reference>
<dbReference type="PANTHER" id="PTHR43883">
    <property type="entry name" value="SLR0207 PROTEIN"/>
    <property type="match status" value="1"/>
</dbReference>
<dbReference type="InterPro" id="IPR052732">
    <property type="entry name" value="Cell-binding_unc_protein"/>
</dbReference>
<dbReference type="Proteomes" id="UP000199073">
    <property type="component" value="Unassembled WGS sequence"/>
</dbReference>
<evidence type="ECO:0000313" key="3">
    <source>
        <dbReference type="Proteomes" id="UP000199073"/>
    </source>
</evidence>
<dbReference type="InterPro" id="IPR002575">
    <property type="entry name" value="Aminoglycoside_PTrfase"/>
</dbReference>
<name>A0A1H0TBY4_9BACT</name>
<dbReference type="PANTHER" id="PTHR43883:SF1">
    <property type="entry name" value="GLUCONOKINASE"/>
    <property type="match status" value="1"/>
</dbReference>
<protein>
    <recommendedName>
        <fullName evidence="1">Aminoglycoside phosphotransferase domain-containing protein</fullName>
    </recommendedName>
</protein>
<accession>A0A1H0TBY4</accession>
<gene>
    <name evidence="2" type="ORF">SAMN05660330_03005</name>
</gene>
<organism evidence="2 3">
    <name type="scientific">Desulforhopalus singaporensis</name>
    <dbReference type="NCBI Taxonomy" id="91360"/>
    <lineage>
        <taxon>Bacteria</taxon>
        <taxon>Pseudomonadati</taxon>
        <taxon>Thermodesulfobacteriota</taxon>
        <taxon>Desulfobulbia</taxon>
        <taxon>Desulfobulbales</taxon>
        <taxon>Desulfocapsaceae</taxon>
        <taxon>Desulforhopalus</taxon>
    </lineage>
</organism>
<dbReference type="AlphaFoldDB" id="A0A1H0TBY4"/>
<keyword evidence="3" id="KW-1185">Reference proteome</keyword>
<dbReference type="SUPFAM" id="SSF52540">
    <property type="entry name" value="P-loop containing nucleoside triphosphate hydrolases"/>
    <property type="match status" value="1"/>
</dbReference>
<dbReference type="InterPro" id="IPR011009">
    <property type="entry name" value="Kinase-like_dom_sf"/>
</dbReference>
<dbReference type="EMBL" id="FNJI01000023">
    <property type="protein sequence ID" value="SDP51365.1"/>
    <property type="molecule type" value="Genomic_DNA"/>
</dbReference>
<dbReference type="Gene3D" id="3.40.50.300">
    <property type="entry name" value="P-loop containing nucleotide triphosphate hydrolases"/>
    <property type="match status" value="1"/>
</dbReference>
<dbReference type="SUPFAM" id="SSF56112">
    <property type="entry name" value="Protein kinase-like (PK-like)"/>
    <property type="match status" value="1"/>
</dbReference>
<sequence length="525" mass="58909">MTEEMAGHGRLIERLSRDLTQQGAGSVKVIETHISSVILAGDRAYKIKKPLSLGFLDFSSLEKRRFYCGEEVRLNRRLAPGIYIDVVAITGSVERPVLGGSGEVVDYCVRMHRFDQAGLLSSCTDRLTEGVVDTIARRIALFHGKAAAADVSSGFGTRERLGQPMWDNFSHIRKLIEDQDCLRRIDRLERWTRQQYQKHTELFAKRRREGFVRECHGDLHLGNITLIDNEPVIFDGIEFNPDLRWIDTMSELAFLLMDLDEKGYPELGARTLNSYLEITGDFQGLALLRFYQVYRAMVRAKVAAIRAGQLDESGEKENVLKEFSTYLVLAQSYTQTVRPTLVLTHGVSGSGKSTVSSRVVCCFSAVWLRSDVERKRLAGLGADEKSGSLPGQNIYTATFSAATYNRLLSLATLLVDSGYTVIVDATFLCRSQRQPFYDLARHRDCVFIILDFQLPESELRTRVARRMALGGDASEAGLDVLCDQLKKQTPLEDDEIPHVIVVDASCDCWIEKMQTLIAENSDCPG</sequence>
<evidence type="ECO:0000313" key="2">
    <source>
        <dbReference type="EMBL" id="SDP51365.1"/>
    </source>
</evidence>
<dbReference type="Pfam" id="PF13671">
    <property type="entry name" value="AAA_33"/>
    <property type="match status" value="1"/>
</dbReference>
<proteinExistence type="predicted"/>
<feature type="domain" description="Aminoglycoside phosphotransferase" evidence="1">
    <location>
        <begin position="108"/>
        <end position="283"/>
    </location>
</feature>